<sequence length="216" mass="22985">MVLPSLRCGAKPYRTSLSGSKVAPVPERGKGTSEGRKANRGPSAGPGNRRAIIAAAREVFATDGLQGPFNAIAKKAGVGQGSLYRHFPDRLSLAVAVFDENIDELESAVEHEGATLDDLLEAVIGQVVVSTALIDLIWQHQHDDRVVHLGERLGAVVGALVARERVAGRIGDSVEDADVLLAVSMLADLLARTGAEDRRQVAQRAWSIFHAAFAPR</sequence>
<dbReference type="PROSITE" id="PS50977">
    <property type="entry name" value="HTH_TETR_2"/>
    <property type="match status" value="1"/>
</dbReference>
<dbReference type="PRINTS" id="PR00455">
    <property type="entry name" value="HTHTETR"/>
</dbReference>
<dbReference type="AlphaFoldDB" id="A0A4Q2JS91"/>
<gene>
    <name evidence="7" type="ORF">ESP57_10600</name>
</gene>
<dbReference type="EMBL" id="SDPO01000002">
    <property type="protein sequence ID" value="RXZ49357.1"/>
    <property type="molecule type" value="Genomic_DNA"/>
</dbReference>
<feature type="region of interest" description="Disordered" evidence="5">
    <location>
        <begin position="16"/>
        <end position="48"/>
    </location>
</feature>
<keyword evidence="1" id="KW-0805">Transcription regulation</keyword>
<dbReference type="InterPro" id="IPR050109">
    <property type="entry name" value="HTH-type_TetR-like_transc_reg"/>
</dbReference>
<dbReference type="PANTHER" id="PTHR30055:SF234">
    <property type="entry name" value="HTH-TYPE TRANSCRIPTIONAL REGULATOR BETI"/>
    <property type="match status" value="1"/>
</dbReference>
<proteinExistence type="predicted"/>
<reference evidence="7 8" key="1">
    <citation type="submission" date="2019-01" db="EMBL/GenBank/DDBJ databases">
        <authorList>
            <person name="Li J."/>
        </authorList>
    </citation>
    <scope>NUCLEOTIDE SEQUENCE [LARGE SCALE GENOMIC DNA]</scope>
    <source>
        <strain evidence="7 8">CCUG 35506</strain>
    </source>
</reference>
<evidence type="ECO:0000256" key="5">
    <source>
        <dbReference type="SAM" id="MobiDB-lite"/>
    </source>
</evidence>
<evidence type="ECO:0000259" key="6">
    <source>
        <dbReference type="PROSITE" id="PS50977"/>
    </source>
</evidence>
<comment type="caution">
    <text evidence="7">The sequence shown here is derived from an EMBL/GenBank/DDBJ whole genome shotgun (WGS) entry which is preliminary data.</text>
</comment>
<feature type="compositionally biased region" description="Basic and acidic residues" evidence="5">
    <location>
        <begin position="27"/>
        <end position="37"/>
    </location>
</feature>
<dbReference type="OrthoDB" id="3192968at2"/>
<organism evidence="7 8">
    <name type="scientific">Agromyces fucosus</name>
    <dbReference type="NCBI Taxonomy" id="41985"/>
    <lineage>
        <taxon>Bacteria</taxon>
        <taxon>Bacillati</taxon>
        <taxon>Actinomycetota</taxon>
        <taxon>Actinomycetes</taxon>
        <taxon>Micrococcales</taxon>
        <taxon>Microbacteriaceae</taxon>
        <taxon>Agromyces</taxon>
    </lineage>
</organism>
<dbReference type="InterPro" id="IPR001647">
    <property type="entry name" value="HTH_TetR"/>
</dbReference>
<evidence type="ECO:0000256" key="4">
    <source>
        <dbReference type="PROSITE-ProRule" id="PRU00335"/>
    </source>
</evidence>
<evidence type="ECO:0000256" key="1">
    <source>
        <dbReference type="ARBA" id="ARBA00023015"/>
    </source>
</evidence>
<evidence type="ECO:0000313" key="7">
    <source>
        <dbReference type="EMBL" id="RXZ49357.1"/>
    </source>
</evidence>
<keyword evidence="3" id="KW-0804">Transcription</keyword>
<dbReference type="PANTHER" id="PTHR30055">
    <property type="entry name" value="HTH-TYPE TRANSCRIPTIONAL REGULATOR RUTR"/>
    <property type="match status" value="1"/>
</dbReference>
<dbReference type="SUPFAM" id="SSF46689">
    <property type="entry name" value="Homeodomain-like"/>
    <property type="match status" value="1"/>
</dbReference>
<dbReference type="Proteomes" id="UP000292935">
    <property type="component" value="Unassembled WGS sequence"/>
</dbReference>
<dbReference type="Pfam" id="PF00440">
    <property type="entry name" value="TetR_N"/>
    <property type="match status" value="1"/>
</dbReference>
<accession>A0A4Q2JS91</accession>
<keyword evidence="8" id="KW-1185">Reference proteome</keyword>
<evidence type="ECO:0000313" key="8">
    <source>
        <dbReference type="Proteomes" id="UP000292935"/>
    </source>
</evidence>
<evidence type="ECO:0000256" key="2">
    <source>
        <dbReference type="ARBA" id="ARBA00023125"/>
    </source>
</evidence>
<dbReference type="GO" id="GO:0003700">
    <property type="term" value="F:DNA-binding transcription factor activity"/>
    <property type="evidence" value="ECO:0007669"/>
    <property type="project" value="TreeGrafter"/>
</dbReference>
<dbReference type="InterPro" id="IPR009057">
    <property type="entry name" value="Homeodomain-like_sf"/>
</dbReference>
<dbReference type="Gene3D" id="1.10.357.10">
    <property type="entry name" value="Tetracycline Repressor, domain 2"/>
    <property type="match status" value="1"/>
</dbReference>
<evidence type="ECO:0000256" key="3">
    <source>
        <dbReference type="ARBA" id="ARBA00023163"/>
    </source>
</evidence>
<protein>
    <submittedName>
        <fullName evidence="7">TetR/AcrR family transcriptional regulator</fullName>
    </submittedName>
</protein>
<dbReference type="GO" id="GO:0000976">
    <property type="term" value="F:transcription cis-regulatory region binding"/>
    <property type="evidence" value="ECO:0007669"/>
    <property type="project" value="TreeGrafter"/>
</dbReference>
<feature type="domain" description="HTH tetR-type" evidence="6">
    <location>
        <begin position="46"/>
        <end position="105"/>
    </location>
</feature>
<name>A0A4Q2JS91_9MICO</name>
<keyword evidence="2 4" id="KW-0238">DNA-binding</keyword>
<feature type="DNA-binding region" description="H-T-H motif" evidence="4">
    <location>
        <begin position="68"/>
        <end position="87"/>
    </location>
</feature>